<dbReference type="InterPro" id="IPR011051">
    <property type="entry name" value="RmlC_Cupin_sf"/>
</dbReference>
<dbReference type="PANTHER" id="PTHR35848">
    <property type="entry name" value="OXALATE-BINDING PROTEIN"/>
    <property type="match status" value="1"/>
</dbReference>
<reference evidence="3 4" key="1">
    <citation type="submission" date="2017-02" db="EMBL/GenBank/DDBJ databases">
        <authorList>
            <person name="Peterson S.W."/>
        </authorList>
    </citation>
    <scope>NUCLEOTIDE SEQUENCE [LARGE SCALE GENOMIC DNA]</scope>
    <source>
        <strain evidence="3 4">ATCC 43324</strain>
    </source>
</reference>
<accession>A0A1T4KF63</accession>
<dbReference type="GO" id="GO:0046872">
    <property type="term" value="F:metal ion binding"/>
    <property type="evidence" value="ECO:0007669"/>
    <property type="project" value="UniProtKB-KW"/>
</dbReference>
<dbReference type="CDD" id="cd06985">
    <property type="entry name" value="cupin_BF4112"/>
    <property type="match status" value="1"/>
</dbReference>
<dbReference type="Proteomes" id="UP000190065">
    <property type="component" value="Unassembled WGS sequence"/>
</dbReference>
<feature type="domain" description="Cupin type-2" evidence="2">
    <location>
        <begin position="57"/>
        <end position="125"/>
    </location>
</feature>
<dbReference type="PANTHER" id="PTHR35848:SF6">
    <property type="entry name" value="CUPIN TYPE-2 DOMAIN-CONTAINING PROTEIN"/>
    <property type="match status" value="1"/>
</dbReference>
<evidence type="ECO:0000256" key="1">
    <source>
        <dbReference type="ARBA" id="ARBA00022723"/>
    </source>
</evidence>
<dbReference type="InterPro" id="IPR051610">
    <property type="entry name" value="GPI/OXD"/>
</dbReference>
<proteinExistence type="predicted"/>
<keyword evidence="1" id="KW-0479">Metal-binding</keyword>
<dbReference type="SUPFAM" id="SSF51182">
    <property type="entry name" value="RmlC-like cupins"/>
    <property type="match status" value="1"/>
</dbReference>
<dbReference type="EMBL" id="FUXK01000001">
    <property type="protein sequence ID" value="SJZ41059.1"/>
    <property type="molecule type" value="Genomic_DNA"/>
</dbReference>
<dbReference type="Pfam" id="PF07883">
    <property type="entry name" value="Cupin_2"/>
    <property type="match status" value="1"/>
</dbReference>
<dbReference type="RefSeq" id="WP_025069707.1">
    <property type="nucleotide sequence ID" value="NZ_CALIMT010000001.1"/>
</dbReference>
<dbReference type="STRING" id="28136.SAMN02745202_00022"/>
<dbReference type="InterPro" id="IPR014710">
    <property type="entry name" value="RmlC-like_jellyroll"/>
</dbReference>
<dbReference type="InterPro" id="IPR013096">
    <property type="entry name" value="Cupin_2"/>
</dbReference>
<organism evidence="3 4">
    <name type="scientific">Segatella oulorum</name>
    <dbReference type="NCBI Taxonomy" id="28136"/>
    <lineage>
        <taxon>Bacteria</taxon>
        <taxon>Pseudomonadati</taxon>
        <taxon>Bacteroidota</taxon>
        <taxon>Bacteroidia</taxon>
        <taxon>Bacteroidales</taxon>
        <taxon>Prevotellaceae</taxon>
        <taxon>Segatella</taxon>
    </lineage>
</organism>
<protein>
    <submittedName>
        <fullName evidence="3">Cupin domain-containing protein</fullName>
    </submittedName>
</protein>
<sequence length="151" mass="16525">MKKVATIQNGKNFSAVNVGKLSEIKDYVLQLSPEVAIPGKVFVGQDLGTTGCELSFQSLVPGQDSGFLHTHKTHEELYFILKGEGQYQVDGNIFPVSEGSIVRVSPAGKRALKNTGKDEMLMLCVQYKANSFTKSDDINEDGTILNDKLAW</sequence>
<evidence type="ECO:0000259" key="2">
    <source>
        <dbReference type="Pfam" id="PF07883"/>
    </source>
</evidence>
<dbReference type="eggNOG" id="COG0662">
    <property type="taxonomic scope" value="Bacteria"/>
</dbReference>
<evidence type="ECO:0000313" key="3">
    <source>
        <dbReference type="EMBL" id="SJZ41059.1"/>
    </source>
</evidence>
<dbReference type="Gene3D" id="2.60.120.10">
    <property type="entry name" value="Jelly Rolls"/>
    <property type="match status" value="1"/>
</dbReference>
<evidence type="ECO:0000313" key="4">
    <source>
        <dbReference type="Proteomes" id="UP000190065"/>
    </source>
</evidence>
<name>A0A1T4KF63_9BACT</name>
<dbReference type="AlphaFoldDB" id="A0A1T4KF63"/>
<gene>
    <name evidence="3" type="ORF">SAMN02745202_00022</name>
</gene>